<feature type="transmembrane region" description="Helical" evidence="1">
    <location>
        <begin position="12"/>
        <end position="29"/>
    </location>
</feature>
<name>A0ABR8ZIK2_9LACO</name>
<evidence type="ECO:0000313" key="3">
    <source>
        <dbReference type="Proteomes" id="UP000645007"/>
    </source>
</evidence>
<keyword evidence="1" id="KW-1133">Transmembrane helix</keyword>
<sequence length="59" mass="7031">MEKPSKPFYKVPSFYADVFVVIIWLTTLFEKDSWVIKVIAIIFLGFEVVELPKYFLKKK</sequence>
<organism evidence="2 3">
    <name type="scientific">Limosilactobacillus urinaemulieris</name>
    <dbReference type="NCBI Taxonomy" id="2742600"/>
    <lineage>
        <taxon>Bacteria</taxon>
        <taxon>Bacillati</taxon>
        <taxon>Bacillota</taxon>
        <taxon>Bacilli</taxon>
        <taxon>Lactobacillales</taxon>
        <taxon>Lactobacillaceae</taxon>
        <taxon>Limosilactobacillus</taxon>
    </lineage>
</organism>
<proteinExistence type="predicted"/>
<keyword evidence="3" id="KW-1185">Reference proteome</keyword>
<dbReference type="EMBL" id="JABUXR010000003">
    <property type="protein sequence ID" value="MBD8085047.1"/>
    <property type="molecule type" value="Genomic_DNA"/>
</dbReference>
<dbReference type="RefSeq" id="WP_191910860.1">
    <property type="nucleotide sequence ID" value="NZ_JABUXR010000003.1"/>
</dbReference>
<accession>A0ABR8ZIK2</accession>
<reference evidence="2 3" key="1">
    <citation type="submission" date="2020-06" db="EMBL/GenBank/DDBJ databases">
        <title>Limosilactobacillus sp. nov.</title>
        <authorList>
            <person name="Ksiezarek M."/>
            <person name="Goncalves Ribeiro T."/>
            <person name="Rocha J."/>
            <person name="Grosso F."/>
            <person name="Peixe L."/>
        </authorList>
    </citation>
    <scope>NUCLEOTIDE SEQUENCE [LARGE SCALE GENOMIC DNA]</scope>
    <source>
        <strain evidence="3">c9Ua_26_M</strain>
    </source>
</reference>
<keyword evidence="1" id="KW-0472">Membrane</keyword>
<evidence type="ECO:0000256" key="1">
    <source>
        <dbReference type="SAM" id="Phobius"/>
    </source>
</evidence>
<protein>
    <submittedName>
        <fullName evidence="2">Uncharacterized protein</fullName>
    </submittedName>
</protein>
<evidence type="ECO:0000313" key="2">
    <source>
        <dbReference type="EMBL" id="MBD8085047.1"/>
    </source>
</evidence>
<feature type="transmembrane region" description="Helical" evidence="1">
    <location>
        <begin position="35"/>
        <end position="56"/>
    </location>
</feature>
<comment type="caution">
    <text evidence="2">The sequence shown here is derived from an EMBL/GenBank/DDBJ whole genome shotgun (WGS) entry which is preliminary data.</text>
</comment>
<gene>
    <name evidence="2" type="ORF">HUK45_02005</name>
</gene>
<keyword evidence="1" id="KW-0812">Transmembrane</keyword>
<dbReference type="Proteomes" id="UP000645007">
    <property type="component" value="Unassembled WGS sequence"/>
</dbReference>